<protein>
    <submittedName>
        <fullName evidence="2">Uncharacterized protein</fullName>
    </submittedName>
</protein>
<feature type="compositionally biased region" description="Low complexity" evidence="1">
    <location>
        <begin position="179"/>
        <end position="189"/>
    </location>
</feature>
<feature type="compositionally biased region" description="Low complexity" evidence="1">
    <location>
        <begin position="37"/>
        <end position="52"/>
    </location>
</feature>
<feature type="compositionally biased region" description="Polar residues" evidence="1">
    <location>
        <begin position="315"/>
        <end position="332"/>
    </location>
</feature>
<dbReference type="AlphaFoldDB" id="A0AAV2HQZ1"/>
<accession>A0AAV2HQZ1</accession>
<feature type="compositionally biased region" description="Polar residues" evidence="1">
    <location>
        <begin position="119"/>
        <end position="131"/>
    </location>
</feature>
<feature type="region of interest" description="Disordered" evidence="1">
    <location>
        <begin position="37"/>
        <end position="81"/>
    </location>
</feature>
<name>A0AAV2HQZ1_LYMST</name>
<feature type="compositionally biased region" description="Polar residues" evidence="1">
    <location>
        <begin position="190"/>
        <end position="221"/>
    </location>
</feature>
<feature type="region of interest" description="Disordered" evidence="1">
    <location>
        <begin position="104"/>
        <end position="221"/>
    </location>
</feature>
<feature type="region of interest" description="Disordered" evidence="1">
    <location>
        <begin position="662"/>
        <end position="681"/>
    </location>
</feature>
<feature type="compositionally biased region" description="Polar residues" evidence="1">
    <location>
        <begin position="138"/>
        <end position="150"/>
    </location>
</feature>
<organism evidence="2 3">
    <name type="scientific">Lymnaea stagnalis</name>
    <name type="common">Great pond snail</name>
    <name type="synonym">Helix stagnalis</name>
    <dbReference type="NCBI Taxonomy" id="6523"/>
    <lineage>
        <taxon>Eukaryota</taxon>
        <taxon>Metazoa</taxon>
        <taxon>Spiralia</taxon>
        <taxon>Lophotrochozoa</taxon>
        <taxon>Mollusca</taxon>
        <taxon>Gastropoda</taxon>
        <taxon>Heterobranchia</taxon>
        <taxon>Euthyneura</taxon>
        <taxon>Panpulmonata</taxon>
        <taxon>Hygrophila</taxon>
        <taxon>Lymnaeoidea</taxon>
        <taxon>Lymnaeidae</taxon>
        <taxon>Lymnaea</taxon>
    </lineage>
</organism>
<sequence length="681" mass="69287">NTSAGTSLTEIRVGPATKKGVSLLTNINVAATTSTSSLNASGSITSTSSASTGRDSPLSKTVTQVQIPATSSGPVTSNTQTNIDTAGKIQQSPQQQQSAFPDLNSMWQSNFGSGPPSASHPSQSGAHQSQGGAHPPQGGSQAASSTPSGMGTNISNSNSYSGGMMMSNPSLGGMGAVQDNSNDDSSSSSANQNLMTGGSHSQNQIGSFGNQHISGSQGYNNMSNPYIQGSMGPYGMGHSQMVGQSHMPPYMSGMHTGFMPSPPGSFSQSLPPPPDQMQNQQHQGGSNMMYGSTGNPSQFGPSYGHNQQNPPPFGSTASGNSFHSPTNSSFGFNSDMGGMNYGAPTTSSSFMPNPQGDQGYPQSQTNMPSNYHHPTSPPYGRESSGDNFSSQSQPQQNPMSSTSSSQNPSTSSNKPRGTNKTPSPAPSPRHTTHTPDTSKSFMDISNSRPNNNTHSNSSTTNSQSYSSGGGPDVDSLSSSLNFPNYDSGPGLSSGFSSYCGPNMSSGLLGHSLGSDIGMGGSAFRAHQSPANPQPFRLDGAGGISGMGNTGLNYNSGMSAFSSPSGLGAAGGYSNPSTFGGFGTGYSGSSSLPFSSSPIMPPPPQSMMGYSQPPLGYPSMSPLMMGGPAPPAPASMGGSMWPIMPSSMMGGSYGYPPHPSSMGFPSGLDSQGFGHLGPGPNN</sequence>
<feature type="compositionally biased region" description="Polar residues" evidence="1">
    <location>
        <begin position="434"/>
        <end position="444"/>
    </location>
</feature>
<comment type="caution">
    <text evidence="2">The sequence shown here is derived from an EMBL/GenBank/DDBJ whole genome shotgun (WGS) entry which is preliminary data.</text>
</comment>
<evidence type="ECO:0000313" key="2">
    <source>
        <dbReference type="EMBL" id="CAL1535808.1"/>
    </source>
</evidence>
<feature type="compositionally biased region" description="Low complexity" evidence="1">
    <location>
        <begin position="151"/>
        <end position="170"/>
    </location>
</feature>
<keyword evidence="3" id="KW-1185">Reference proteome</keyword>
<dbReference type="Proteomes" id="UP001497497">
    <property type="component" value="Unassembled WGS sequence"/>
</dbReference>
<feature type="region of interest" description="Disordered" evidence="1">
    <location>
        <begin position="523"/>
        <end position="542"/>
    </location>
</feature>
<feature type="compositionally biased region" description="Polar residues" evidence="1">
    <location>
        <begin position="276"/>
        <end position="308"/>
    </location>
</feature>
<feature type="compositionally biased region" description="Polar residues" evidence="1">
    <location>
        <begin position="343"/>
        <end position="373"/>
    </location>
</feature>
<dbReference type="EMBL" id="CAXITT010000211">
    <property type="protein sequence ID" value="CAL1535808.1"/>
    <property type="molecule type" value="Genomic_DNA"/>
</dbReference>
<evidence type="ECO:0000313" key="3">
    <source>
        <dbReference type="Proteomes" id="UP001497497"/>
    </source>
</evidence>
<proteinExistence type="predicted"/>
<feature type="compositionally biased region" description="Low complexity" evidence="1">
    <location>
        <begin position="389"/>
        <end position="413"/>
    </location>
</feature>
<evidence type="ECO:0000256" key="1">
    <source>
        <dbReference type="SAM" id="MobiDB-lite"/>
    </source>
</evidence>
<gene>
    <name evidence="2" type="ORF">GSLYS_00009768001</name>
</gene>
<feature type="compositionally biased region" description="Low complexity" evidence="1">
    <location>
        <begin position="445"/>
        <end position="466"/>
    </location>
</feature>
<feature type="compositionally biased region" description="Polar residues" evidence="1">
    <location>
        <begin position="58"/>
        <end position="81"/>
    </location>
</feature>
<feature type="region of interest" description="Disordered" evidence="1">
    <location>
        <begin position="259"/>
        <end position="481"/>
    </location>
</feature>
<reference evidence="2 3" key="1">
    <citation type="submission" date="2024-04" db="EMBL/GenBank/DDBJ databases">
        <authorList>
            <consortium name="Genoscope - CEA"/>
            <person name="William W."/>
        </authorList>
    </citation>
    <scope>NUCLEOTIDE SEQUENCE [LARGE SCALE GENOMIC DNA]</scope>
</reference>
<feature type="non-terminal residue" evidence="2">
    <location>
        <position position="1"/>
    </location>
</feature>